<dbReference type="GO" id="GO:0004222">
    <property type="term" value="F:metalloendopeptidase activity"/>
    <property type="evidence" value="ECO:0007669"/>
    <property type="project" value="TreeGrafter"/>
</dbReference>
<evidence type="ECO:0000313" key="4">
    <source>
        <dbReference type="EMBL" id="SHI19305.1"/>
    </source>
</evidence>
<keyword evidence="1" id="KW-0732">Signal</keyword>
<proteinExistence type="predicted"/>
<evidence type="ECO:0000259" key="3">
    <source>
        <dbReference type="PROSITE" id="PS51109"/>
    </source>
</evidence>
<dbReference type="Gene3D" id="2.70.70.10">
    <property type="entry name" value="Glucose Permease (Domain IIA)"/>
    <property type="match status" value="1"/>
</dbReference>
<feature type="domain" description="G5" evidence="3">
    <location>
        <begin position="214"/>
        <end position="294"/>
    </location>
</feature>
<evidence type="ECO:0000313" key="5">
    <source>
        <dbReference type="Proteomes" id="UP000183995"/>
    </source>
</evidence>
<dbReference type="CDD" id="cd12797">
    <property type="entry name" value="M23_peptidase"/>
    <property type="match status" value="1"/>
</dbReference>
<keyword evidence="2" id="KW-1133">Transmembrane helix</keyword>
<sequence length="425" mass="45625">MVRLQLYEPRSEPPGTIPAVCMRSFFDRTLSRRHKTHRAWTMAALTIFLTLALVVTLVNTQAGFAVYFNGEQIGSAKSMKEVTAVVTGAEQQLKEILGHDYPLDSAISVSADLGARADDTENLKDAILDGVDGVYKMYVLEVGGKAVGATEDAKALSGILNDILSEYTTPQTTDVRFTDTLAMQTEYVSGDAVKDPAAIKALLEPGNTASAYRLTVESTEVTQRMETVPYDTEKVDDATLYKGDSAVRTEGADGENFITEKTVCINGTARSREVVSTVQTKAPVTEVVAVGTAPRPKTASYGSYIWPTEGVITSGFGPRTGFGSANHQGIDIGGSYGESIVAADGGEVTKAGWYSGYGLLVQIKHDNGDVTYYGHCSEIIVKEGDRVYRGQVIAHMGATGEANGVHCHFEIRKDGIPVNPVKYLP</sequence>
<accession>A0A1M5Z4V1</accession>
<protein>
    <submittedName>
        <fullName evidence="4">Murein DD-endopeptidase MepM and murein hydrolase activator NlpD, contain LysM domain</fullName>
    </submittedName>
</protein>
<dbReference type="SUPFAM" id="SSF51261">
    <property type="entry name" value="Duplicated hybrid motif"/>
    <property type="match status" value="1"/>
</dbReference>
<evidence type="ECO:0000256" key="1">
    <source>
        <dbReference type="ARBA" id="ARBA00022729"/>
    </source>
</evidence>
<dbReference type="PANTHER" id="PTHR21666">
    <property type="entry name" value="PEPTIDASE-RELATED"/>
    <property type="match status" value="1"/>
</dbReference>
<dbReference type="Pfam" id="PF07501">
    <property type="entry name" value="G5"/>
    <property type="match status" value="1"/>
</dbReference>
<feature type="transmembrane region" description="Helical" evidence="2">
    <location>
        <begin position="39"/>
        <end position="58"/>
    </location>
</feature>
<dbReference type="InterPro" id="IPR050570">
    <property type="entry name" value="Cell_wall_metabolism_enzyme"/>
</dbReference>
<keyword evidence="2" id="KW-0812">Transmembrane</keyword>
<keyword evidence="4" id="KW-0378">Hydrolase</keyword>
<dbReference type="PANTHER" id="PTHR21666:SF270">
    <property type="entry name" value="MUREIN HYDROLASE ACTIVATOR ENVC"/>
    <property type="match status" value="1"/>
</dbReference>
<dbReference type="Pfam" id="PF01551">
    <property type="entry name" value="Peptidase_M23"/>
    <property type="match status" value="1"/>
</dbReference>
<keyword evidence="5" id="KW-1185">Reference proteome</keyword>
<dbReference type="Proteomes" id="UP000183995">
    <property type="component" value="Unassembled WGS sequence"/>
</dbReference>
<dbReference type="EMBL" id="FQXV01000013">
    <property type="protein sequence ID" value="SHI19305.1"/>
    <property type="molecule type" value="Genomic_DNA"/>
</dbReference>
<dbReference type="RefSeq" id="WP_207650776.1">
    <property type="nucleotide sequence ID" value="NZ_FQXV01000013.1"/>
</dbReference>
<keyword evidence="2" id="KW-0472">Membrane</keyword>
<evidence type="ECO:0000256" key="2">
    <source>
        <dbReference type="SAM" id="Phobius"/>
    </source>
</evidence>
<reference evidence="4 5" key="1">
    <citation type="submission" date="2016-11" db="EMBL/GenBank/DDBJ databases">
        <authorList>
            <person name="Jaros S."/>
            <person name="Januszkiewicz K."/>
            <person name="Wedrychowicz H."/>
        </authorList>
    </citation>
    <scope>NUCLEOTIDE SEQUENCE [LARGE SCALE GENOMIC DNA]</scope>
    <source>
        <strain evidence="4 5">DSM 10068</strain>
    </source>
</reference>
<dbReference type="InterPro" id="IPR011098">
    <property type="entry name" value="G5_dom"/>
</dbReference>
<dbReference type="InterPro" id="IPR016047">
    <property type="entry name" value="M23ase_b-sheet_dom"/>
</dbReference>
<organism evidence="4 5">
    <name type="scientific">Sporobacter termitidis DSM 10068</name>
    <dbReference type="NCBI Taxonomy" id="1123282"/>
    <lineage>
        <taxon>Bacteria</taxon>
        <taxon>Bacillati</taxon>
        <taxon>Bacillota</taxon>
        <taxon>Clostridia</taxon>
        <taxon>Eubacteriales</taxon>
        <taxon>Oscillospiraceae</taxon>
        <taxon>Sporobacter</taxon>
    </lineage>
</organism>
<dbReference type="PROSITE" id="PS51109">
    <property type="entry name" value="G5"/>
    <property type="match status" value="1"/>
</dbReference>
<name>A0A1M5Z4V1_9FIRM</name>
<dbReference type="STRING" id="1123282.SAMN02745823_03242"/>
<dbReference type="SMART" id="SM01208">
    <property type="entry name" value="G5"/>
    <property type="match status" value="1"/>
</dbReference>
<dbReference type="InterPro" id="IPR011055">
    <property type="entry name" value="Dup_hybrid_motif"/>
</dbReference>
<gene>
    <name evidence="4" type="ORF">SAMN02745823_03242</name>
</gene>
<dbReference type="AlphaFoldDB" id="A0A1M5Z4V1"/>
<dbReference type="Gene3D" id="2.20.230.10">
    <property type="entry name" value="Resuscitation-promoting factor rpfb"/>
    <property type="match status" value="1"/>
</dbReference>